<evidence type="ECO:0000313" key="2">
    <source>
        <dbReference type="EMBL" id="KAF1975628.1"/>
    </source>
</evidence>
<sequence length="299" mass="33151">MPDSESEWTLSKGATSIFWSIVWPFTCLVVVSFPNHINRWLDFSMVLAAGYCSWQTATDLSPDGTLNEMYVRYILIGGSHALAMAYKNPCTDTVPNHTFSSLAQLKTVMLAGIFFNFLRCIDNFVQICNANNSGSLNLHTYDPLGIPGIEAGKQFSTSEELAPSGRIRTSDQPFSDVKNSDTELLTTRHNLTARGKWAGIAIRCGYLLLHFFLLAAYYEFMDPQMLLSVPPAQLATSKSSLVDGAPSGPSDFTRENEGIVRRLLQTMVGRTPPATPVTTREFQLRALEAFDNVARDFLL</sequence>
<gene>
    <name evidence="2" type="ORF">BU23DRAFT_566314</name>
</gene>
<feature type="transmembrane region" description="Helical" evidence="1">
    <location>
        <begin position="16"/>
        <end position="35"/>
    </location>
</feature>
<dbReference type="EMBL" id="ML976669">
    <property type="protein sequence ID" value="KAF1975628.1"/>
    <property type="molecule type" value="Genomic_DNA"/>
</dbReference>
<accession>A0A6A5VFU9</accession>
<organism evidence="2 3">
    <name type="scientific">Bimuria novae-zelandiae CBS 107.79</name>
    <dbReference type="NCBI Taxonomy" id="1447943"/>
    <lineage>
        <taxon>Eukaryota</taxon>
        <taxon>Fungi</taxon>
        <taxon>Dikarya</taxon>
        <taxon>Ascomycota</taxon>
        <taxon>Pezizomycotina</taxon>
        <taxon>Dothideomycetes</taxon>
        <taxon>Pleosporomycetidae</taxon>
        <taxon>Pleosporales</taxon>
        <taxon>Massarineae</taxon>
        <taxon>Didymosphaeriaceae</taxon>
        <taxon>Bimuria</taxon>
    </lineage>
</organism>
<protein>
    <submittedName>
        <fullName evidence="2">Uncharacterized protein</fullName>
    </submittedName>
</protein>
<proteinExistence type="predicted"/>
<keyword evidence="1" id="KW-0472">Membrane</keyword>
<keyword evidence="1" id="KW-0812">Transmembrane</keyword>
<feature type="transmembrane region" description="Helical" evidence="1">
    <location>
        <begin position="197"/>
        <end position="218"/>
    </location>
</feature>
<keyword evidence="3" id="KW-1185">Reference proteome</keyword>
<name>A0A6A5VFU9_9PLEO</name>
<keyword evidence="1" id="KW-1133">Transmembrane helix</keyword>
<evidence type="ECO:0000256" key="1">
    <source>
        <dbReference type="SAM" id="Phobius"/>
    </source>
</evidence>
<reference evidence="2" key="1">
    <citation type="journal article" date="2020" name="Stud. Mycol.">
        <title>101 Dothideomycetes genomes: a test case for predicting lifestyles and emergence of pathogens.</title>
        <authorList>
            <person name="Haridas S."/>
            <person name="Albert R."/>
            <person name="Binder M."/>
            <person name="Bloem J."/>
            <person name="Labutti K."/>
            <person name="Salamov A."/>
            <person name="Andreopoulos B."/>
            <person name="Baker S."/>
            <person name="Barry K."/>
            <person name="Bills G."/>
            <person name="Bluhm B."/>
            <person name="Cannon C."/>
            <person name="Castanera R."/>
            <person name="Culley D."/>
            <person name="Daum C."/>
            <person name="Ezra D."/>
            <person name="Gonzalez J."/>
            <person name="Henrissat B."/>
            <person name="Kuo A."/>
            <person name="Liang C."/>
            <person name="Lipzen A."/>
            <person name="Lutzoni F."/>
            <person name="Magnuson J."/>
            <person name="Mondo S."/>
            <person name="Nolan M."/>
            <person name="Ohm R."/>
            <person name="Pangilinan J."/>
            <person name="Park H.-J."/>
            <person name="Ramirez L."/>
            <person name="Alfaro M."/>
            <person name="Sun H."/>
            <person name="Tritt A."/>
            <person name="Yoshinaga Y."/>
            <person name="Zwiers L.-H."/>
            <person name="Turgeon B."/>
            <person name="Goodwin S."/>
            <person name="Spatafora J."/>
            <person name="Crous P."/>
            <person name="Grigoriev I."/>
        </authorList>
    </citation>
    <scope>NUCLEOTIDE SEQUENCE</scope>
    <source>
        <strain evidence="2">CBS 107.79</strain>
    </source>
</reference>
<dbReference type="Proteomes" id="UP000800036">
    <property type="component" value="Unassembled WGS sequence"/>
</dbReference>
<evidence type="ECO:0000313" key="3">
    <source>
        <dbReference type="Proteomes" id="UP000800036"/>
    </source>
</evidence>
<dbReference type="AlphaFoldDB" id="A0A6A5VFU9"/>
<dbReference type="OrthoDB" id="1077582at2759"/>